<evidence type="ECO:0000256" key="1">
    <source>
        <dbReference type="ARBA" id="ARBA00006817"/>
    </source>
</evidence>
<evidence type="ECO:0000313" key="4">
    <source>
        <dbReference type="Proteomes" id="UP000278981"/>
    </source>
</evidence>
<name>A0A3N9X8P7_9ACTN</name>
<evidence type="ECO:0000259" key="2">
    <source>
        <dbReference type="Pfam" id="PF08327"/>
    </source>
</evidence>
<dbReference type="EMBL" id="QDGB01000420">
    <property type="protein sequence ID" value="RQX09421.1"/>
    <property type="molecule type" value="Genomic_DNA"/>
</dbReference>
<dbReference type="Gene3D" id="3.30.530.20">
    <property type="match status" value="1"/>
</dbReference>
<dbReference type="InterPro" id="IPR023393">
    <property type="entry name" value="START-like_dom_sf"/>
</dbReference>
<evidence type="ECO:0000313" key="3">
    <source>
        <dbReference type="EMBL" id="RQX09421.1"/>
    </source>
</evidence>
<proteinExistence type="inferred from homology"/>
<reference evidence="3 4" key="1">
    <citation type="submission" date="2018-04" db="EMBL/GenBank/DDBJ databases">
        <title>Micromonosporas from Atacama Desert.</title>
        <authorList>
            <person name="Carro L."/>
            <person name="Klenk H.-P."/>
            <person name="Goodfellow M."/>
        </authorList>
    </citation>
    <scope>NUCLEOTIDE SEQUENCE [LARGE SCALE GENOMIC DNA]</scope>
    <source>
        <strain evidence="3 4">LB19</strain>
    </source>
</reference>
<accession>A0A3N9X8P7</accession>
<dbReference type="Proteomes" id="UP000278981">
    <property type="component" value="Unassembled WGS sequence"/>
</dbReference>
<dbReference type="SUPFAM" id="SSF55961">
    <property type="entry name" value="Bet v1-like"/>
    <property type="match status" value="1"/>
</dbReference>
<dbReference type="CDD" id="cd07814">
    <property type="entry name" value="SRPBCC_CalC_Aha1-like"/>
    <property type="match status" value="1"/>
</dbReference>
<sequence>MVDILHQVGVVAPLADVYRTVATPEGVAGWWSVDTTGKTEVGGQLAVRFGDDGGFDLEILELDPAGRVRWRVVGGPDEWIGTEIGWRLDQRGRYTIVDFTHAGWRAPTELMHECSTKWAIFLMSLKELVETGRGRPAPDDVQIGDGH</sequence>
<dbReference type="Pfam" id="PF08327">
    <property type="entry name" value="AHSA1"/>
    <property type="match status" value="1"/>
</dbReference>
<comment type="caution">
    <text evidence="3">The sequence shown here is derived from an EMBL/GenBank/DDBJ whole genome shotgun (WGS) entry which is preliminary data.</text>
</comment>
<dbReference type="RefSeq" id="WP_124823244.1">
    <property type="nucleotide sequence ID" value="NZ_QDGB01000420.1"/>
</dbReference>
<dbReference type="InterPro" id="IPR013538">
    <property type="entry name" value="ASHA1/2-like_C"/>
</dbReference>
<organism evidence="3 4">
    <name type="scientific">Micromonospora ureilytica</name>
    <dbReference type="NCBI Taxonomy" id="709868"/>
    <lineage>
        <taxon>Bacteria</taxon>
        <taxon>Bacillati</taxon>
        <taxon>Actinomycetota</taxon>
        <taxon>Actinomycetes</taxon>
        <taxon>Micromonosporales</taxon>
        <taxon>Micromonosporaceae</taxon>
        <taxon>Micromonospora</taxon>
    </lineage>
</organism>
<comment type="similarity">
    <text evidence="1">Belongs to the AHA1 family.</text>
</comment>
<dbReference type="OrthoDB" id="287565at2"/>
<protein>
    <submittedName>
        <fullName evidence="3">SRPBCC domain-containing protein</fullName>
    </submittedName>
</protein>
<feature type="domain" description="Activator of Hsp90 ATPase homologue 1/2-like C-terminal" evidence="2">
    <location>
        <begin position="12"/>
        <end position="130"/>
    </location>
</feature>
<gene>
    <name evidence="3" type="ORF">DDE19_33610</name>
</gene>
<dbReference type="AlphaFoldDB" id="A0A3N9X8P7"/>